<evidence type="ECO:0000313" key="3">
    <source>
        <dbReference type="Proteomes" id="UP000288168"/>
    </source>
</evidence>
<dbReference type="PANTHER" id="PTHR42923:SF26">
    <property type="entry name" value="FMN REDUCTASE LOT6, PUTATIVE (AFU_ORTHOLOGUE AFUA_7G06600)-RELATED"/>
    <property type="match status" value="1"/>
</dbReference>
<dbReference type="InterPro" id="IPR050464">
    <property type="entry name" value="Zeta_carotene_desat/Oxidored"/>
</dbReference>
<feature type="chain" id="PRO_5019015033" description="Amine oxidase domain-containing protein" evidence="1">
    <location>
        <begin position="27"/>
        <end position="481"/>
    </location>
</feature>
<keyword evidence="3" id="KW-1185">Reference proteome</keyword>
<dbReference type="Gene3D" id="3.30.70.1990">
    <property type="match status" value="1"/>
</dbReference>
<dbReference type="InterPro" id="IPR036188">
    <property type="entry name" value="FAD/NAD-bd_sf"/>
</dbReference>
<protein>
    <recommendedName>
        <fullName evidence="4">Amine oxidase domain-containing protein</fullName>
    </recommendedName>
</protein>
<sequence>MLIVMASLAQSLVSLLAVASVATAGAYKSVIEKDVVIIGGGGSGAHAAFRLREDFGKSIILIEKEAILGGHVDSYVDSSSGKPYDYGVQSFIDVNGASDFVTKRLGVKIKTPGRVSGLTRYVDFESGKEVNYTGPAPTALSAALVKYAELCALYEDMILPSLRDFPAPDDIPEDLLIPFGDFAKKHGIQAIVPMLFQVTGLGVGDVTRRTTLVVMQAFGGPMARSFLGQQSSFAPTSERNQDIYDAFAKKLGKDVLYSSTVVSSKRTKNGVHLTAKTSSGRFVKIKAKRLLLSIEPTKSNLAPFDLDKRENNVFSKFDYTRLYTGIVSNPSLPKNYSLTNLPEAAAPSNFLAFPDLPFLARFEWVGTGAAEELFRIMVIGDRNFDDKDAKKLVQTNFDTLVKSSAVEASDSAKIKFVAYAQHGPMHMHTSVKEMRKGFIQDLYALQGLRSTWWTGGAWVANFQTHLWWFNDLLLPRVVEGL</sequence>
<evidence type="ECO:0000256" key="1">
    <source>
        <dbReference type="SAM" id="SignalP"/>
    </source>
</evidence>
<reference evidence="2 3" key="1">
    <citation type="submission" date="2017-06" db="EMBL/GenBank/DDBJ databases">
        <title>Comparative genomic analysis of Ambrosia Fusariam Clade fungi.</title>
        <authorList>
            <person name="Stajich J.E."/>
            <person name="Carrillo J."/>
            <person name="Kijimoto T."/>
            <person name="Eskalen A."/>
            <person name="O'Donnell K."/>
            <person name="Kasson M."/>
        </authorList>
    </citation>
    <scope>NUCLEOTIDE SEQUENCE [LARGE SCALE GENOMIC DNA]</scope>
    <source>
        <strain evidence="2 3">NRRL62584</strain>
    </source>
</reference>
<gene>
    <name evidence="2" type="ORF">CEP54_012619</name>
</gene>
<dbReference type="EMBL" id="NKCI01000186">
    <property type="protein sequence ID" value="RSL49044.1"/>
    <property type="molecule type" value="Genomic_DNA"/>
</dbReference>
<accession>A0A428P7Q4</accession>
<dbReference type="SUPFAM" id="SSF51905">
    <property type="entry name" value="FAD/NAD(P)-binding domain"/>
    <property type="match status" value="1"/>
</dbReference>
<dbReference type="Gene3D" id="1.10.405.20">
    <property type="match status" value="1"/>
</dbReference>
<dbReference type="AlphaFoldDB" id="A0A428P7Q4"/>
<dbReference type="Proteomes" id="UP000288168">
    <property type="component" value="Unassembled WGS sequence"/>
</dbReference>
<evidence type="ECO:0000313" key="2">
    <source>
        <dbReference type="EMBL" id="RSL49044.1"/>
    </source>
</evidence>
<dbReference type="PANTHER" id="PTHR42923">
    <property type="entry name" value="PROTOPORPHYRINOGEN OXIDASE"/>
    <property type="match status" value="1"/>
</dbReference>
<keyword evidence="1" id="KW-0732">Signal</keyword>
<dbReference type="Gene3D" id="3.50.50.60">
    <property type="entry name" value="FAD/NAD(P)-binding domain"/>
    <property type="match status" value="1"/>
</dbReference>
<comment type="caution">
    <text evidence="2">The sequence shown here is derived from an EMBL/GenBank/DDBJ whole genome shotgun (WGS) entry which is preliminary data.</text>
</comment>
<dbReference type="OrthoDB" id="68575at2759"/>
<name>A0A428P7Q4_9HYPO</name>
<dbReference type="GO" id="GO:0016491">
    <property type="term" value="F:oxidoreductase activity"/>
    <property type="evidence" value="ECO:0007669"/>
    <property type="project" value="TreeGrafter"/>
</dbReference>
<dbReference type="Pfam" id="PF13450">
    <property type="entry name" value="NAD_binding_8"/>
    <property type="match status" value="1"/>
</dbReference>
<evidence type="ECO:0008006" key="4">
    <source>
        <dbReference type="Google" id="ProtNLM"/>
    </source>
</evidence>
<organism evidence="2 3">
    <name type="scientific">Fusarium duplospermum</name>
    <dbReference type="NCBI Taxonomy" id="1325734"/>
    <lineage>
        <taxon>Eukaryota</taxon>
        <taxon>Fungi</taxon>
        <taxon>Dikarya</taxon>
        <taxon>Ascomycota</taxon>
        <taxon>Pezizomycotina</taxon>
        <taxon>Sordariomycetes</taxon>
        <taxon>Hypocreomycetidae</taxon>
        <taxon>Hypocreales</taxon>
        <taxon>Nectriaceae</taxon>
        <taxon>Fusarium</taxon>
        <taxon>Fusarium solani species complex</taxon>
    </lineage>
</organism>
<feature type="signal peptide" evidence="1">
    <location>
        <begin position="1"/>
        <end position="26"/>
    </location>
</feature>
<proteinExistence type="predicted"/>